<feature type="transmembrane region" description="Helical" evidence="12">
    <location>
        <begin position="695"/>
        <end position="717"/>
    </location>
</feature>
<dbReference type="Proteomes" id="UP000178449">
    <property type="component" value="Unassembled WGS sequence"/>
</dbReference>
<dbReference type="SUPFAM" id="SSF56784">
    <property type="entry name" value="HAD-like"/>
    <property type="match status" value="1"/>
</dbReference>
<dbReference type="SUPFAM" id="SSF81665">
    <property type="entry name" value="Calcium ATPase, transmembrane domain M"/>
    <property type="match status" value="1"/>
</dbReference>
<keyword evidence="3" id="KW-1003">Cell membrane</keyword>
<keyword evidence="7" id="KW-0067">ATP-binding</keyword>
<evidence type="ECO:0000256" key="12">
    <source>
        <dbReference type="SAM" id="Phobius"/>
    </source>
</evidence>
<dbReference type="SMART" id="SM00831">
    <property type="entry name" value="Cation_ATPase_N"/>
    <property type="match status" value="1"/>
</dbReference>
<keyword evidence="9" id="KW-1278">Translocase</keyword>
<evidence type="ECO:0000256" key="6">
    <source>
        <dbReference type="ARBA" id="ARBA00022741"/>
    </source>
</evidence>
<dbReference type="Pfam" id="PF13246">
    <property type="entry name" value="Cation_ATPase"/>
    <property type="match status" value="1"/>
</dbReference>
<evidence type="ECO:0000256" key="1">
    <source>
        <dbReference type="ARBA" id="ARBA00004651"/>
    </source>
</evidence>
<feature type="transmembrane region" description="Helical" evidence="12">
    <location>
        <begin position="759"/>
        <end position="779"/>
    </location>
</feature>
<dbReference type="GO" id="GO:0005886">
    <property type="term" value="C:plasma membrane"/>
    <property type="evidence" value="ECO:0007669"/>
    <property type="project" value="UniProtKB-SubCell"/>
</dbReference>
<dbReference type="SFLD" id="SFLDF00027">
    <property type="entry name" value="p-type_atpase"/>
    <property type="match status" value="1"/>
</dbReference>
<evidence type="ECO:0000313" key="15">
    <source>
        <dbReference type="Proteomes" id="UP000178449"/>
    </source>
</evidence>
<dbReference type="InterPro" id="IPR018303">
    <property type="entry name" value="ATPase_P-typ_P_site"/>
</dbReference>
<evidence type="ECO:0000256" key="3">
    <source>
        <dbReference type="ARBA" id="ARBA00022475"/>
    </source>
</evidence>
<dbReference type="Gene3D" id="1.20.1110.10">
    <property type="entry name" value="Calcium-transporting ATPase, transmembrane domain"/>
    <property type="match status" value="2"/>
</dbReference>
<accession>A0A1F6GBD6</accession>
<evidence type="ECO:0000256" key="11">
    <source>
        <dbReference type="ARBA" id="ARBA00023136"/>
    </source>
</evidence>
<comment type="similarity">
    <text evidence="2">Belongs to the cation transport ATPase (P-type) (TC 3.A.3) family. Type IIA subfamily.</text>
</comment>
<feature type="transmembrane region" description="Helical" evidence="12">
    <location>
        <begin position="277"/>
        <end position="303"/>
    </location>
</feature>
<dbReference type="GO" id="GO:0016887">
    <property type="term" value="F:ATP hydrolysis activity"/>
    <property type="evidence" value="ECO:0007669"/>
    <property type="project" value="InterPro"/>
</dbReference>
<keyword evidence="8" id="KW-0460">Magnesium</keyword>
<dbReference type="SFLD" id="SFLDG00002">
    <property type="entry name" value="C1.7:_P-type_atpase_like"/>
    <property type="match status" value="1"/>
</dbReference>
<keyword evidence="6" id="KW-0547">Nucleotide-binding</keyword>
<gene>
    <name evidence="14" type="ORF">A2527_04750</name>
</gene>
<dbReference type="InterPro" id="IPR044492">
    <property type="entry name" value="P_typ_ATPase_HD_dom"/>
</dbReference>
<dbReference type="PRINTS" id="PR00120">
    <property type="entry name" value="HATPASE"/>
</dbReference>
<dbReference type="STRING" id="1817772.A2527_04750"/>
<keyword evidence="10 12" id="KW-1133">Transmembrane helix</keyword>
<dbReference type="Gene3D" id="3.40.1110.10">
    <property type="entry name" value="Calcium-transporting ATPase, cytoplasmic domain N"/>
    <property type="match status" value="1"/>
</dbReference>
<evidence type="ECO:0000256" key="10">
    <source>
        <dbReference type="ARBA" id="ARBA00022989"/>
    </source>
</evidence>
<evidence type="ECO:0000256" key="5">
    <source>
        <dbReference type="ARBA" id="ARBA00022692"/>
    </source>
</evidence>
<dbReference type="PRINTS" id="PR00119">
    <property type="entry name" value="CATATPASE"/>
</dbReference>
<feature type="transmembrane region" description="Helical" evidence="12">
    <location>
        <begin position="251"/>
        <end position="271"/>
    </location>
</feature>
<feature type="transmembrane region" description="Helical" evidence="12">
    <location>
        <begin position="87"/>
        <end position="103"/>
    </location>
</feature>
<evidence type="ECO:0000256" key="4">
    <source>
        <dbReference type="ARBA" id="ARBA00022553"/>
    </source>
</evidence>
<proteinExistence type="inferred from homology"/>
<feature type="transmembrane region" description="Helical" evidence="12">
    <location>
        <begin position="825"/>
        <end position="843"/>
    </location>
</feature>
<dbReference type="InterPro" id="IPR023299">
    <property type="entry name" value="ATPase_P-typ_cyto_dom_N"/>
</dbReference>
<dbReference type="InterPro" id="IPR006068">
    <property type="entry name" value="ATPase_P-typ_cation-transptr_C"/>
</dbReference>
<keyword evidence="5 12" id="KW-0812">Transmembrane</keyword>
<dbReference type="Gene3D" id="2.70.150.10">
    <property type="entry name" value="Calcium-transporting ATPase, cytoplasmic transduction domain A"/>
    <property type="match status" value="1"/>
</dbReference>
<comment type="subcellular location">
    <subcellularLocation>
        <location evidence="1">Cell membrane</location>
        <topology evidence="1">Multi-pass membrane protein</topology>
    </subcellularLocation>
</comment>
<comment type="caution">
    <text evidence="14">The sequence shown here is derived from an EMBL/GenBank/DDBJ whole genome shotgun (WGS) entry which is preliminary data.</text>
</comment>
<dbReference type="SUPFAM" id="SSF81660">
    <property type="entry name" value="Metal cation-transporting ATPase, ATP-binding domain N"/>
    <property type="match status" value="1"/>
</dbReference>
<dbReference type="FunFam" id="2.70.150.10:FF:000160">
    <property type="entry name" value="Sarcoplasmic/endoplasmic reticulum calcium ATPase 1"/>
    <property type="match status" value="1"/>
</dbReference>
<reference evidence="14 15" key="1">
    <citation type="journal article" date="2016" name="Nat. Commun.">
        <title>Thousands of microbial genomes shed light on interconnected biogeochemical processes in an aquifer system.</title>
        <authorList>
            <person name="Anantharaman K."/>
            <person name="Brown C.T."/>
            <person name="Hug L.A."/>
            <person name="Sharon I."/>
            <person name="Castelle C.J."/>
            <person name="Probst A.J."/>
            <person name="Thomas B.C."/>
            <person name="Singh A."/>
            <person name="Wilkins M.J."/>
            <person name="Karaoz U."/>
            <person name="Brodie E.L."/>
            <person name="Williams K.H."/>
            <person name="Hubbard S.S."/>
            <person name="Banfield J.F."/>
        </authorList>
    </citation>
    <scope>NUCLEOTIDE SEQUENCE [LARGE SCALE GENOMIC DNA]</scope>
</reference>
<evidence type="ECO:0000259" key="13">
    <source>
        <dbReference type="SMART" id="SM00831"/>
    </source>
</evidence>
<dbReference type="Pfam" id="PF00122">
    <property type="entry name" value="E1-E2_ATPase"/>
    <property type="match status" value="1"/>
</dbReference>
<dbReference type="FunFam" id="3.40.50.1000:FF:000028">
    <property type="entry name" value="Calcium-transporting P-type ATPase, putative"/>
    <property type="match status" value="1"/>
</dbReference>
<evidence type="ECO:0000256" key="7">
    <source>
        <dbReference type="ARBA" id="ARBA00022840"/>
    </source>
</evidence>
<dbReference type="AlphaFoldDB" id="A0A1F6GBD6"/>
<dbReference type="EMBL" id="MFNE01000023">
    <property type="protein sequence ID" value="OGG95420.1"/>
    <property type="molecule type" value="Genomic_DNA"/>
</dbReference>
<dbReference type="Gene3D" id="3.40.50.1000">
    <property type="entry name" value="HAD superfamily/HAD-like"/>
    <property type="match status" value="1"/>
</dbReference>
<dbReference type="PROSITE" id="PS00154">
    <property type="entry name" value="ATPASE_E1_E2"/>
    <property type="match status" value="1"/>
</dbReference>
<dbReference type="NCBIfam" id="TIGR01494">
    <property type="entry name" value="ATPase_P-type"/>
    <property type="match status" value="2"/>
</dbReference>
<dbReference type="GO" id="GO:0005524">
    <property type="term" value="F:ATP binding"/>
    <property type="evidence" value="ECO:0007669"/>
    <property type="project" value="UniProtKB-KW"/>
</dbReference>
<evidence type="ECO:0000256" key="9">
    <source>
        <dbReference type="ARBA" id="ARBA00022967"/>
    </source>
</evidence>
<dbReference type="PANTHER" id="PTHR43294:SF21">
    <property type="entry name" value="CATION TRANSPORTING ATPASE"/>
    <property type="match status" value="1"/>
</dbReference>
<dbReference type="Pfam" id="PF00689">
    <property type="entry name" value="Cation_ATPase_C"/>
    <property type="match status" value="1"/>
</dbReference>
<evidence type="ECO:0000256" key="8">
    <source>
        <dbReference type="ARBA" id="ARBA00022842"/>
    </source>
</evidence>
<dbReference type="SUPFAM" id="SSF81653">
    <property type="entry name" value="Calcium ATPase, transduction domain A"/>
    <property type="match status" value="1"/>
</dbReference>
<dbReference type="Pfam" id="PF00690">
    <property type="entry name" value="Cation_ATPase_N"/>
    <property type="match status" value="1"/>
</dbReference>
<keyword evidence="4" id="KW-0597">Phosphoprotein</keyword>
<dbReference type="FunFam" id="3.40.50.1000:FF:000001">
    <property type="entry name" value="Phospholipid-transporting ATPase IC"/>
    <property type="match status" value="1"/>
</dbReference>
<evidence type="ECO:0000313" key="14">
    <source>
        <dbReference type="EMBL" id="OGG95420.1"/>
    </source>
</evidence>
<feature type="domain" description="Cation-transporting P-type ATPase N-terminal" evidence="13">
    <location>
        <begin position="9"/>
        <end position="83"/>
    </location>
</feature>
<dbReference type="InterPro" id="IPR001757">
    <property type="entry name" value="P_typ_ATPase"/>
</dbReference>
<dbReference type="InterPro" id="IPR036412">
    <property type="entry name" value="HAD-like_sf"/>
</dbReference>
<dbReference type="InterPro" id="IPR008250">
    <property type="entry name" value="ATPase_P-typ_transduc_dom_A_sf"/>
</dbReference>
<dbReference type="SFLD" id="SFLDS00003">
    <property type="entry name" value="Haloacid_Dehalogenase"/>
    <property type="match status" value="1"/>
</dbReference>
<organism evidence="14 15">
    <name type="scientific">Candidatus Lambdaproteobacteria bacterium RIFOXYD2_FULL_50_16</name>
    <dbReference type="NCBI Taxonomy" id="1817772"/>
    <lineage>
        <taxon>Bacteria</taxon>
        <taxon>Pseudomonadati</taxon>
        <taxon>Pseudomonadota</taxon>
        <taxon>Candidatus Lambdaproteobacteria</taxon>
    </lineage>
</organism>
<dbReference type="GO" id="GO:0015662">
    <property type="term" value="F:P-type ion transporter activity"/>
    <property type="evidence" value="ECO:0007669"/>
    <property type="project" value="UniProtKB-ARBA"/>
</dbReference>
<dbReference type="InterPro" id="IPR023298">
    <property type="entry name" value="ATPase_P-typ_TM_dom_sf"/>
</dbReference>
<name>A0A1F6GBD6_9PROT</name>
<evidence type="ECO:0000256" key="2">
    <source>
        <dbReference type="ARBA" id="ARBA00005675"/>
    </source>
</evidence>
<dbReference type="InterPro" id="IPR050510">
    <property type="entry name" value="Cation_transp_ATPase_P-type"/>
</dbReference>
<dbReference type="InterPro" id="IPR059000">
    <property type="entry name" value="ATPase_P-type_domA"/>
</dbReference>
<dbReference type="InterPro" id="IPR004014">
    <property type="entry name" value="ATPase_P-typ_cation-transptr_N"/>
</dbReference>
<dbReference type="PANTHER" id="PTHR43294">
    <property type="entry name" value="SODIUM/POTASSIUM-TRANSPORTING ATPASE SUBUNIT ALPHA"/>
    <property type="match status" value="1"/>
</dbReference>
<dbReference type="InterPro" id="IPR023214">
    <property type="entry name" value="HAD_sf"/>
</dbReference>
<keyword evidence="11 12" id="KW-0472">Membrane</keyword>
<feature type="transmembrane region" description="Helical" evidence="12">
    <location>
        <begin position="63"/>
        <end position="81"/>
    </location>
</feature>
<protein>
    <recommendedName>
        <fullName evidence="13">Cation-transporting P-type ATPase N-terminal domain-containing protein</fullName>
    </recommendedName>
</protein>
<feature type="transmembrane region" description="Helical" evidence="12">
    <location>
        <begin position="855"/>
        <end position="874"/>
    </location>
</feature>
<sequence length="888" mass="94602">MDIQVLSAPWHTATPQETVSRLQTSAQQGLSLAEVASRQAQYGPNRLEESQAKSPWRMFFEQFTGLLILILIAAAIVSGFLDQITEMVAILAIVLLFGILGFVQEYRADQAMAALKRLSVPSVMTCRDGVWGEVGSMELVPGDLVRLEAGSFIPADLRLVSINSFQVDESALTGESVPVFKVLEAIPQGDAPLGNRKNQAFMGTFAVKGRAEALVVGTGMKTEIGRIAELLQTTEAGATPLQKKLDQAGRFLAIVGGVACVLVMILGLLMGQPITQMFLIGVSLAVAVVPEGLPAVATITLALGARRMLQRNALIRKLTSVETLGSVTVICSDKTGTLTQNRMTADLLQPAGNGPMANARLLEVALLCNDAPWPAPAESEQKLAGDPTEIALVVAAAKDLDNSKVRSQAPRVFEWPFDSDRKRMSTLHRLTDNGAWSQILGKEEGLLAVKGAADLLLALCTHTVGTNGLEPFGEKDRQTWNAEIAKIAEGGRRVLGFAAKGLDLSQTSLSEKTVEQGLVFIGLIGMIDPPRPESKSAVEACTKAGIRPVMITGDHPATARAIALALGLNHNGATLSGAELSKLSEAELKVAVGEVSVFARVSPEQKLRIVQALQSRGEVVSMTGDGINDSPSLKQADIGVAMGITGTDTAKEASAMVLLDDNFATIVSAVEEGRTIYDNILRFLRFSITGNTGKVLVMLLAPIFGMTVALLPLQLLWLNLLTDGLLSVGLGMEAAEKGVMSRPPRPPQASVFSKDMLNYIGWAGPLLGLIALALAWYFFPQEPTAEGRWQTILFTGIVCLDIGQCLASRSVDQSLFSLSIASNKLVFYMAGLVLGLQLAVLYLTPLSSLFRTVPLSAVELGACLGAGVLFLLILELAKWNGRRQVANP</sequence>